<evidence type="ECO:0000313" key="7">
    <source>
        <dbReference type="Proteomes" id="UP000642748"/>
    </source>
</evidence>
<dbReference type="GO" id="GO:0140662">
    <property type="term" value="F:ATP-dependent protein folding chaperone"/>
    <property type="evidence" value="ECO:0007669"/>
    <property type="project" value="InterPro"/>
</dbReference>
<keyword evidence="5" id="KW-0812">Transmembrane</keyword>
<dbReference type="InterPro" id="IPR013126">
    <property type="entry name" value="Hsp_70_fam"/>
</dbReference>
<evidence type="ECO:0008006" key="8">
    <source>
        <dbReference type="Google" id="ProtNLM"/>
    </source>
</evidence>
<feature type="region of interest" description="Disordered" evidence="4">
    <location>
        <begin position="335"/>
        <end position="442"/>
    </location>
</feature>
<evidence type="ECO:0000256" key="2">
    <source>
        <dbReference type="ARBA" id="ARBA00022840"/>
    </source>
</evidence>
<dbReference type="RefSeq" id="WP_203917449.1">
    <property type="nucleotide sequence ID" value="NZ_BONZ01000016.1"/>
</dbReference>
<gene>
    <name evidence="6" type="ORF">Raf01_19420</name>
</gene>
<dbReference type="Proteomes" id="UP000642748">
    <property type="component" value="Unassembled WGS sequence"/>
</dbReference>
<keyword evidence="5" id="KW-1133">Transmembrane helix</keyword>
<dbReference type="GO" id="GO:0005524">
    <property type="term" value="F:ATP binding"/>
    <property type="evidence" value="ECO:0007669"/>
    <property type="project" value="UniProtKB-KW"/>
</dbReference>
<keyword evidence="3" id="KW-0143">Chaperone</keyword>
<feature type="transmembrane region" description="Helical" evidence="5">
    <location>
        <begin position="450"/>
        <end position="472"/>
    </location>
</feature>
<dbReference type="Pfam" id="PF00012">
    <property type="entry name" value="HSP70"/>
    <property type="match status" value="1"/>
</dbReference>
<keyword evidence="1" id="KW-0547">Nucleotide-binding</keyword>
<protein>
    <recommendedName>
        <fullName evidence="8">Hsp70 protein</fullName>
    </recommendedName>
</protein>
<dbReference type="PANTHER" id="PTHR42749">
    <property type="entry name" value="CELL SHAPE-DETERMINING PROTEIN MREB"/>
    <property type="match status" value="1"/>
</dbReference>
<dbReference type="AlphaFoldDB" id="A0A8J3QMH5"/>
<feature type="compositionally biased region" description="Pro residues" evidence="4">
    <location>
        <begin position="337"/>
        <end position="360"/>
    </location>
</feature>
<organism evidence="6 7">
    <name type="scientific">Rugosimonospora africana</name>
    <dbReference type="NCBI Taxonomy" id="556532"/>
    <lineage>
        <taxon>Bacteria</taxon>
        <taxon>Bacillati</taxon>
        <taxon>Actinomycetota</taxon>
        <taxon>Actinomycetes</taxon>
        <taxon>Micromonosporales</taxon>
        <taxon>Micromonosporaceae</taxon>
        <taxon>Rugosimonospora</taxon>
    </lineage>
</organism>
<dbReference type="PANTHER" id="PTHR42749:SF1">
    <property type="entry name" value="CELL SHAPE-DETERMINING PROTEIN MREB"/>
    <property type="match status" value="1"/>
</dbReference>
<dbReference type="EMBL" id="BONZ01000016">
    <property type="protein sequence ID" value="GIH13770.1"/>
    <property type="molecule type" value="Genomic_DNA"/>
</dbReference>
<dbReference type="InterPro" id="IPR043129">
    <property type="entry name" value="ATPase_NBD"/>
</dbReference>
<keyword evidence="5" id="KW-0472">Membrane</keyword>
<reference evidence="6" key="1">
    <citation type="submission" date="2021-01" db="EMBL/GenBank/DDBJ databases">
        <title>Whole genome shotgun sequence of Rugosimonospora africana NBRC 104875.</title>
        <authorList>
            <person name="Komaki H."/>
            <person name="Tamura T."/>
        </authorList>
    </citation>
    <scope>NUCLEOTIDE SEQUENCE</scope>
    <source>
        <strain evidence="6">NBRC 104875</strain>
    </source>
</reference>
<comment type="caution">
    <text evidence="6">The sequence shown here is derived from an EMBL/GenBank/DDBJ whole genome shotgun (WGS) entry which is preliminary data.</text>
</comment>
<evidence type="ECO:0000256" key="3">
    <source>
        <dbReference type="ARBA" id="ARBA00023186"/>
    </source>
</evidence>
<dbReference type="SUPFAM" id="SSF53067">
    <property type="entry name" value="Actin-like ATPase domain"/>
    <property type="match status" value="2"/>
</dbReference>
<dbReference type="Gene3D" id="3.30.420.40">
    <property type="match status" value="3"/>
</dbReference>
<proteinExistence type="predicted"/>
<evidence type="ECO:0000256" key="5">
    <source>
        <dbReference type="SAM" id="Phobius"/>
    </source>
</evidence>
<feature type="compositionally biased region" description="Low complexity" evidence="4">
    <location>
        <begin position="289"/>
        <end position="317"/>
    </location>
</feature>
<feature type="region of interest" description="Disordered" evidence="4">
    <location>
        <begin position="288"/>
        <end position="317"/>
    </location>
</feature>
<keyword evidence="7" id="KW-1185">Reference proteome</keyword>
<evidence type="ECO:0000256" key="1">
    <source>
        <dbReference type="ARBA" id="ARBA00022741"/>
    </source>
</evidence>
<keyword evidence="2" id="KW-0067">ATP-binding</keyword>
<accession>A0A8J3QMH5</accession>
<feature type="compositionally biased region" description="Pro residues" evidence="4">
    <location>
        <begin position="369"/>
        <end position="415"/>
    </location>
</feature>
<evidence type="ECO:0000256" key="4">
    <source>
        <dbReference type="SAM" id="MobiDB-lite"/>
    </source>
</evidence>
<evidence type="ECO:0000313" key="6">
    <source>
        <dbReference type="EMBL" id="GIH13770.1"/>
    </source>
</evidence>
<sequence>MDAQGWRLSVDFGTSHTVAVYRRPDGIASPLLFGTSPLLTSGVFAGPAGLLTGPDAERAAAENPAGYEPHPKRRIDDGTVQLGDRKFAAVDLIATVLVHVAIEAYRVAGAAPAHVVLTHPAAWSPARLATLTEAARRAGLTAVSLVPEPVAAAAYFSMVVRGPLPPGRCALIYDLGAGTFDVSVVRQTPQGFQVVASDGVPDLGQLDPDEPAAGPLLDRTVDVTLATLQSAGVPREGIDGLFLIGGSSGSPAVTTLLQQRLGIAPTVVDRPELVVAQGGLCLAPPAPAPTGAASAAAAPTTTGLPTTTGVPTRAGAPTTAGLAAAGLSATIPAAGGPLPPAGPPMPAGAAPPWPAPPGSVPPGAATVGDPPPGSAPPGSTPPGSTPPGSVPPGSVPPWGAPPPGSVPPGGAPPIPGQWGPVPGTGQPGPWATHGPVTKPPRRPNPVVRRVVIALCCGLVVLLVAGVGAVLWYTGSLPFGSKLNAQGRHNATLFAGHDDLLKLAKPFLNDVECQGVIPVDDEVRHVRCQVPGDTVLKWTIDFEAVTSATARDAQRETAAAKLAEKLDLRTFGYTTKDYASGRGAAWRVDGEVVPTCYLYWDDNGSNSYATLSRDEFVHDVGNQKTDCEITWNDHLSKYLGETPHISP</sequence>
<name>A0A8J3QMH5_9ACTN</name>